<feature type="signal peptide" evidence="3">
    <location>
        <begin position="1"/>
        <end position="19"/>
    </location>
</feature>
<dbReference type="GO" id="GO:0090071">
    <property type="term" value="P:negative regulation of ribosome biogenesis"/>
    <property type="evidence" value="ECO:0007669"/>
    <property type="project" value="TreeGrafter"/>
</dbReference>
<feature type="compositionally biased region" description="Basic and acidic residues" evidence="2">
    <location>
        <begin position="31"/>
        <end position="45"/>
    </location>
</feature>
<proteinExistence type="inferred from homology"/>
<comment type="similarity">
    <text evidence="1">Belongs to the Iojap/RsfS family.</text>
</comment>
<dbReference type="InterPro" id="IPR043519">
    <property type="entry name" value="NT_sf"/>
</dbReference>
<dbReference type="NCBIfam" id="TIGR00090">
    <property type="entry name" value="rsfS_iojap_ybeB"/>
    <property type="match status" value="1"/>
</dbReference>
<gene>
    <name evidence="4" type="ORF">PPYR1160_LOCUS4724</name>
</gene>
<organism evidence="4">
    <name type="scientific">Pinguiococcus pyrenoidosus</name>
    <dbReference type="NCBI Taxonomy" id="172671"/>
    <lineage>
        <taxon>Eukaryota</taxon>
        <taxon>Sar</taxon>
        <taxon>Stramenopiles</taxon>
        <taxon>Ochrophyta</taxon>
        <taxon>Pinguiophyceae</taxon>
        <taxon>Pinguiochrysidales</taxon>
        <taxon>Pinguiochrysidaceae</taxon>
        <taxon>Pinguiococcus</taxon>
    </lineage>
</organism>
<accession>A0A7R9YBC2</accession>
<protein>
    <recommendedName>
        <fullName evidence="5">Ribosomal silencing factor RsfS</fullName>
    </recommendedName>
</protein>
<dbReference type="InterPro" id="IPR004394">
    <property type="entry name" value="Iojap/RsfS/C7orf30"/>
</dbReference>
<dbReference type="HAMAP" id="MF_01477">
    <property type="entry name" value="Iojap_RsfS"/>
    <property type="match status" value="1"/>
</dbReference>
<name>A0A7R9YBC2_9STRA</name>
<dbReference type="GO" id="GO:0017148">
    <property type="term" value="P:negative regulation of translation"/>
    <property type="evidence" value="ECO:0007669"/>
    <property type="project" value="TreeGrafter"/>
</dbReference>
<sequence>MWSFRLLVAFLWLSSFTLGFRRSIHTPRTERMIRLSQRQEGDIGRRPKSSTRKQRRKEQFDSMYAPSERLEPPGPVDEHPSLPLVHDIVRAADARKADNPVVYHVESVTPSNSFMIVCSGNSRPQNQAIAAHVVDEVEEQYGRKPDSRQGTAESGWILLDYGDVIVHVMTPKSRAYYDLEGFWKNGKRLEIEHLLLPNVNTDDRTRAAKDAGGDGAVDFRELGEDDPFWS</sequence>
<dbReference type="EMBL" id="HBEA01006162">
    <property type="protein sequence ID" value="CAD8255232.1"/>
    <property type="molecule type" value="Transcribed_RNA"/>
</dbReference>
<feature type="region of interest" description="Disordered" evidence="2">
    <location>
        <begin position="31"/>
        <end position="79"/>
    </location>
</feature>
<feature type="region of interest" description="Disordered" evidence="2">
    <location>
        <begin position="206"/>
        <end position="230"/>
    </location>
</feature>
<evidence type="ECO:0000256" key="1">
    <source>
        <dbReference type="ARBA" id="ARBA00010574"/>
    </source>
</evidence>
<reference evidence="4" key="1">
    <citation type="submission" date="2021-01" db="EMBL/GenBank/DDBJ databases">
        <authorList>
            <person name="Corre E."/>
            <person name="Pelletier E."/>
            <person name="Niang G."/>
            <person name="Scheremetjew M."/>
            <person name="Finn R."/>
            <person name="Kale V."/>
            <person name="Holt S."/>
            <person name="Cochrane G."/>
            <person name="Meng A."/>
            <person name="Brown T."/>
            <person name="Cohen L."/>
        </authorList>
    </citation>
    <scope>NUCLEOTIDE SEQUENCE</scope>
    <source>
        <strain evidence="4">CCMP2078</strain>
    </source>
</reference>
<evidence type="ECO:0008006" key="5">
    <source>
        <dbReference type="Google" id="ProtNLM"/>
    </source>
</evidence>
<dbReference type="SUPFAM" id="SSF81301">
    <property type="entry name" value="Nucleotidyltransferase"/>
    <property type="match status" value="1"/>
</dbReference>
<evidence type="ECO:0000256" key="3">
    <source>
        <dbReference type="SAM" id="SignalP"/>
    </source>
</evidence>
<dbReference type="AlphaFoldDB" id="A0A7R9YBC2"/>
<dbReference type="PANTHER" id="PTHR21043">
    <property type="entry name" value="IOJAP SUPERFAMILY ORTHOLOG"/>
    <property type="match status" value="1"/>
</dbReference>
<feature type="compositionally biased region" description="Basic residues" evidence="2">
    <location>
        <begin position="46"/>
        <end position="56"/>
    </location>
</feature>
<feature type="compositionally biased region" description="Basic and acidic residues" evidence="2">
    <location>
        <begin position="206"/>
        <end position="222"/>
    </location>
</feature>
<dbReference type="PANTHER" id="PTHR21043:SF0">
    <property type="entry name" value="MITOCHONDRIAL ASSEMBLY OF RIBOSOMAL LARGE SUBUNIT PROTEIN 1"/>
    <property type="match status" value="1"/>
</dbReference>
<dbReference type="GO" id="GO:0043023">
    <property type="term" value="F:ribosomal large subunit binding"/>
    <property type="evidence" value="ECO:0007669"/>
    <property type="project" value="TreeGrafter"/>
</dbReference>
<dbReference type="Pfam" id="PF02410">
    <property type="entry name" value="RsfS"/>
    <property type="match status" value="1"/>
</dbReference>
<feature type="compositionally biased region" description="Basic and acidic residues" evidence="2">
    <location>
        <begin position="68"/>
        <end position="79"/>
    </location>
</feature>
<evidence type="ECO:0000313" key="4">
    <source>
        <dbReference type="EMBL" id="CAD8255232.1"/>
    </source>
</evidence>
<feature type="chain" id="PRO_5030789579" description="Ribosomal silencing factor RsfS" evidence="3">
    <location>
        <begin position="20"/>
        <end position="230"/>
    </location>
</feature>
<evidence type="ECO:0000256" key="2">
    <source>
        <dbReference type="SAM" id="MobiDB-lite"/>
    </source>
</evidence>
<dbReference type="Gene3D" id="3.30.460.10">
    <property type="entry name" value="Beta Polymerase, domain 2"/>
    <property type="match status" value="1"/>
</dbReference>
<keyword evidence="3" id="KW-0732">Signal</keyword>